<dbReference type="STRING" id="60175.A0A1V6YFJ5"/>
<dbReference type="AlphaFoldDB" id="A0A1V6YFJ5"/>
<comment type="caution">
    <text evidence="3">The sequence shown here is derived from an EMBL/GenBank/DDBJ whole genome shotgun (WGS) entry which is preliminary data.</text>
</comment>
<evidence type="ECO:0000256" key="1">
    <source>
        <dbReference type="SAM" id="Phobius"/>
    </source>
</evidence>
<feature type="transmembrane region" description="Helical" evidence="1">
    <location>
        <begin position="192"/>
        <end position="214"/>
    </location>
</feature>
<reference evidence="4" key="2">
    <citation type="journal article" date="2017" name="Nat. Microbiol.">
        <title>Global analysis of biosynthetic gene clusters reveals vast potential of secondary metabolite production in Penicillium species.</title>
        <authorList>
            <person name="Nielsen J.C."/>
            <person name="Grijseels S."/>
            <person name="Prigent S."/>
            <person name="Ji B."/>
            <person name="Dainat J."/>
            <person name="Nielsen K.F."/>
            <person name="Frisvad J.C."/>
            <person name="Workman M."/>
            <person name="Nielsen J."/>
        </authorList>
    </citation>
    <scope>NUCLEOTIDE SEQUENCE [LARGE SCALE GENOMIC DNA]</scope>
    <source>
        <strain evidence="4">IBT 13039</strain>
    </source>
</reference>
<gene>
    <name evidence="3" type="ORF">PENNAL_c0022G11123</name>
    <name evidence="2" type="ORF">PNAL_LOCUS7748</name>
</gene>
<evidence type="ECO:0000313" key="3">
    <source>
        <dbReference type="EMBL" id="OQE86165.1"/>
    </source>
</evidence>
<sequence>MAPRRGGGYYSSSYGDNNPWSDTTLLSIGHYQSRSLFIAQFAFDVLSILAFVAFLIWACTIRNRSLPLKGAICALTSFICSQISLVVLEAMMIAETVVTMYYMIGLMLTEFFRLAAVCLTFYVFWELIHCFLGLTRASGKPHTAVTTIHYVFLGIILLVSLAEWGLCVAYYVQFVNSDYTSNLAWTWTQVSGAIYIIHWVLSTEILACVIFLAVKAGSNAFASKSPVMALITAAISWCAVCTTLAIIYIRYSLLPSYQYDRPTYLSTAISIVQFILWVGTYTGILLCCAKWRSLGDERKYAAPQYQPQYPVAQFPPGQFHEGQYPPIQQQPYGVAPYIDHSTQPQAHPHHVAPH</sequence>
<feature type="transmembrane region" description="Helical" evidence="1">
    <location>
        <begin position="114"/>
        <end position="135"/>
    </location>
</feature>
<dbReference type="Proteomes" id="UP001153461">
    <property type="component" value="Unassembled WGS sequence"/>
</dbReference>
<keyword evidence="1" id="KW-0812">Transmembrane</keyword>
<dbReference type="Proteomes" id="UP000191691">
    <property type="component" value="Unassembled WGS sequence"/>
</dbReference>
<dbReference type="EMBL" id="MOOB01000022">
    <property type="protein sequence ID" value="OQE86165.1"/>
    <property type="molecule type" value="Genomic_DNA"/>
</dbReference>
<feature type="transmembrane region" description="Helical" evidence="1">
    <location>
        <begin position="147"/>
        <end position="172"/>
    </location>
</feature>
<proteinExistence type="predicted"/>
<feature type="transmembrane region" description="Helical" evidence="1">
    <location>
        <begin position="71"/>
        <end position="94"/>
    </location>
</feature>
<name>A0A1V6YFJ5_PENNA</name>
<reference evidence="3" key="1">
    <citation type="submission" date="2016-10" db="EMBL/GenBank/DDBJ databases">
        <title>Uncovering the secondary metabolism of Penicillium species provides insights into the evolution of 6-MSA pathways.</title>
        <authorList>
            <person name="Nielsen J.C."/>
            <person name="Nielsen J."/>
        </authorList>
    </citation>
    <scope>NUCLEOTIDE SEQUENCE [LARGE SCALE GENOMIC DNA]</scope>
    <source>
        <strain evidence="3">IBT 13039</strain>
    </source>
</reference>
<dbReference type="EMBL" id="CAJVNV010000466">
    <property type="protein sequence ID" value="CAG8210069.1"/>
    <property type="molecule type" value="Genomic_DNA"/>
</dbReference>
<keyword evidence="1" id="KW-0472">Membrane</keyword>
<feature type="transmembrane region" description="Helical" evidence="1">
    <location>
        <begin position="263"/>
        <end position="289"/>
    </location>
</feature>
<accession>A0A1V6YFJ5</accession>
<keyword evidence="4" id="KW-1185">Reference proteome</keyword>
<evidence type="ECO:0000313" key="4">
    <source>
        <dbReference type="Proteomes" id="UP000191691"/>
    </source>
</evidence>
<organism evidence="3 4">
    <name type="scientific">Penicillium nalgiovense</name>
    <dbReference type="NCBI Taxonomy" id="60175"/>
    <lineage>
        <taxon>Eukaryota</taxon>
        <taxon>Fungi</taxon>
        <taxon>Dikarya</taxon>
        <taxon>Ascomycota</taxon>
        <taxon>Pezizomycotina</taxon>
        <taxon>Eurotiomycetes</taxon>
        <taxon>Eurotiomycetidae</taxon>
        <taxon>Eurotiales</taxon>
        <taxon>Aspergillaceae</taxon>
        <taxon>Penicillium</taxon>
    </lineage>
</organism>
<keyword evidence="1" id="KW-1133">Transmembrane helix</keyword>
<dbReference type="OMA" id="LLCCAKW"/>
<feature type="transmembrane region" description="Helical" evidence="1">
    <location>
        <begin position="37"/>
        <end position="59"/>
    </location>
</feature>
<protein>
    <submittedName>
        <fullName evidence="3">Uncharacterized protein</fullName>
    </submittedName>
</protein>
<dbReference type="OrthoDB" id="4454461at2759"/>
<reference evidence="2" key="3">
    <citation type="submission" date="2021-07" db="EMBL/GenBank/DDBJ databases">
        <authorList>
            <person name="Branca A.L. A."/>
        </authorList>
    </citation>
    <scope>NUCLEOTIDE SEQUENCE</scope>
</reference>
<evidence type="ECO:0000313" key="2">
    <source>
        <dbReference type="EMBL" id="CAG8210069.1"/>
    </source>
</evidence>
<feature type="transmembrane region" description="Helical" evidence="1">
    <location>
        <begin position="226"/>
        <end position="251"/>
    </location>
</feature>